<evidence type="ECO:0000313" key="9">
    <source>
        <dbReference type="EMBL" id="ALO68194.1"/>
    </source>
</evidence>
<dbReference type="InterPro" id="IPR027417">
    <property type="entry name" value="P-loop_NTPase"/>
</dbReference>
<dbReference type="CDD" id="cd01127">
    <property type="entry name" value="TrwB_TraG_TraD_VirD4"/>
    <property type="match status" value="1"/>
</dbReference>
<keyword evidence="4 7" id="KW-1133">Transmembrane helix</keyword>
<dbReference type="OrthoDB" id="226701at2"/>
<evidence type="ECO:0000256" key="7">
    <source>
        <dbReference type="SAM" id="Phobius"/>
    </source>
</evidence>
<reference evidence="9 10" key="2">
    <citation type="journal article" date="2016" name="J. Biotechnol.">
        <title>Complete genome sequence of Arthrobacter alpinus ERGS4:06, a yellow pigmented bacterium tolerant to cold and radiations isolated from Sikkim Himalaya.</title>
        <authorList>
            <person name="Kumar R."/>
            <person name="Singh D."/>
            <person name="Swarnkar M.K."/>
            <person name="Singh A.K."/>
            <person name="Kumar S."/>
        </authorList>
    </citation>
    <scope>NUCLEOTIDE SEQUENCE [LARGE SCALE GENOMIC DNA]</scope>
    <source>
        <strain evidence="9 10">ERGS4:06</strain>
    </source>
</reference>
<sequence length="606" mass="64499">MSRGLDDGNPIVSIGLIATSIYIVLSLLIQAAAHLAYSSQCGAPAPWDFSPAVLPGLLSGRIQWILPAQGACTIGTGQIWLIIAPVLIVLTVAALAGTLGLRTWRQSGAWLRQDILGRDGVARRAEIAREFGAKAALKRGRYTRPGTKDPKVEEVSWTIGKSRGVTVHVSTEESLVIQGAPRSGKGLYVIINAILDAPGAVVTTSTRADNLVVTMKARATNGRPVTVFDPQGMSGLPSTLGWSPVRGCQDPDVATRRALVISADVALKGENAAWQKRSQLVLQCLLHAAALSGEGVTAFRRWASNPVLAREALAVLGGPEAALGWQADLMGIIDDDPRNTSNSWIGVTAAAAPLSSPKVLAALNPKGNGEQFDPKAFIEQRGTLYLIGTKSGAAAAGPYLSALIDDIDYAAREMAFVSAGGRLDPPLSLILDEIANLSPWPGLPVALSDGGGIGISTLVVLQSLSQARSGWSMDEAATIWDAAIIKVIFGGGSDERDLRALAGLIGERTLTFNTRSWSAQGRQDGEQIRESPVIPLHEIRRLPAGTAIMLGRRSRPILLDLREWHRRKDAAQLGRSKEQTELELLTGHLKRQHDQQTATPAEEQES</sequence>
<evidence type="ECO:0000256" key="1">
    <source>
        <dbReference type="ARBA" id="ARBA00004651"/>
    </source>
</evidence>
<evidence type="ECO:0000256" key="5">
    <source>
        <dbReference type="ARBA" id="ARBA00023136"/>
    </source>
</evidence>
<name>A0A0S2M3A6_9MICC</name>
<evidence type="ECO:0000256" key="4">
    <source>
        <dbReference type="ARBA" id="ARBA00022989"/>
    </source>
</evidence>
<feature type="domain" description="TraD/TraG TraM recognition site" evidence="8">
    <location>
        <begin position="426"/>
        <end position="543"/>
    </location>
</feature>
<dbReference type="RefSeq" id="WP_062292564.1">
    <property type="nucleotide sequence ID" value="NZ_CP013200.1"/>
</dbReference>
<dbReference type="EMBL" id="CP013200">
    <property type="protein sequence ID" value="ALO68194.1"/>
    <property type="molecule type" value="Genomic_DNA"/>
</dbReference>
<dbReference type="PANTHER" id="PTHR37937">
    <property type="entry name" value="CONJUGATIVE TRANSFER: DNA TRANSPORT"/>
    <property type="match status" value="1"/>
</dbReference>
<keyword evidence="5 7" id="KW-0472">Membrane</keyword>
<feature type="region of interest" description="Disordered" evidence="6">
    <location>
        <begin position="569"/>
        <end position="606"/>
    </location>
</feature>
<dbReference type="AlphaFoldDB" id="A0A0S2M3A6"/>
<comment type="subcellular location">
    <subcellularLocation>
        <location evidence="1">Cell membrane</location>
        <topology evidence="1">Multi-pass membrane protein</topology>
    </subcellularLocation>
</comment>
<feature type="transmembrane region" description="Helical" evidence="7">
    <location>
        <begin position="79"/>
        <end position="101"/>
    </location>
</feature>
<dbReference type="GO" id="GO:0005886">
    <property type="term" value="C:plasma membrane"/>
    <property type="evidence" value="ECO:0007669"/>
    <property type="project" value="UniProtKB-SubCell"/>
</dbReference>
<reference evidence="10" key="1">
    <citation type="submission" date="2015-11" db="EMBL/GenBank/DDBJ databases">
        <authorList>
            <person name="Kumar R."/>
            <person name="Singh D."/>
            <person name="Swarnkar M.K."/>
            <person name="Singh A.K."/>
            <person name="Kumar S."/>
        </authorList>
    </citation>
    <scope>NUCLEOTIDE SEQUENCE [LARGE SCALE GENOMIC DNA]</scope>
    <source>
        <strain evidence="10">ERGS4:06</strain>
    </source>
</reference>
<accession>A0A0S2M3A6</accession>
<keyword evidence="3 7" id="KW-0812">Transmembrane</keyword>
<dbReference type="Pfam" id="PF12696">
    <property type="entry name" value="TraG-D_C"/>
    <property type="match status" value="1"/>
</dbReference>
<gene>
    <name evidence="9" type="ORF">AS189_18930</name>
</gene>
<feature type="transmembrane region" description="Helical" evidence="7">
    <location>
        <begin position="12"/>
        <end position="37"/>
    </location>
</feature>
<dbReference type="InterPro" id="IPR051539">
    <property type="entry name" value="T4SS-coupling_protein"/>
</dbReference>
<protein>
    <recommendedName>
        <fullName evidence="8">TraD/TraG TraM recognition site domain-containing protein</fullName>
    </recommendedName>
</protein>
<evidence type="ECO:0000313" key="10">
    <source>
        <dbReference type="Proteomes" id="UP000059574"/>
    </source>
</evidence>
<evidence type="ECO:0000256" key="6">
    <source>
        <dbReference type="SAM" id="MobiDB-lite"/>
    </source>
</evidence>
<dbReference type="Proteomes" id="UP000059574">
    <property type="component" value="Chromosome"/>
</dbReference>
<evidence type="ECO:0000256" key="3">
    <source>
        <dbReference type="ARBA" id="ARBA00022692"/>
    </source>
</evidence>
<proteinExistence type="predicted"/>
<dbReference type="Gene3D" id="3.40.50.300">
    <property type="entry name" value="P-loop containing nucleotide triphosphate hydrolases"/>
    <property type="match status" value="1"/>
</dbReference>
<keyword evidence="2" id="KW-1003">Cell membrane</keyword>
<organism evidence="9 10">
    <name type="scientific">Arthrobacter alpinus</name>
    <dbReference type="NCBI Taxonomy" id="656366"/>
    <lineage>
        <taxon>Bacteria</taxon>
        <taxon>Bacillati</taxon>
        <taxon>Actinomycetota</taxon>
        <taxon>Actinomycetes</taxon>
        <taxon>Micrococcales</taxon>
        <taxon>Micrococcaceae</taxon>
        <taxon>Arthrobacter</taxon>
    </lineage>
</organism>
<evidence type="ECO:0000256" key="2">
    <source>
        <dbReference type="ARBA" id="ARBA00022475"/>
    </source>
</evidence>
<evidence type="ECO:0000259" key="8">
    <source>
        <dbReference type="Pfam" id="PF12696"/>
    </source>
</evidence>
<dbReference type="PANTHER" id="PTHR37937:SF1">
    <property type="entry name" value="CONJUGATIVE TRANSFER: DNA TRANSPORT"/>
    <property type="match status" value="1"/>
</dbReference>
<dbReference type="SUPFAM" id="SSF52540">
    <property type="entry name" value="P-loop containing nucleoside triphosphate hydrolases"/>
    <property type="match status" value="1"/>
</dbReference>
<dbReference type="InterPro" id="IPR032689">
    <property type="entry name" value="TraG-D_C"/>
</dbReference>